<dbReference type="EMBL" id="JAHVHU010000004">
    <property type="protein sequence ID" value="MBY5957277.1"/>
    <property type="molecule type" value="Genomic_DNA"/>
</dbReference>
<keyword evidence="2" id="KW-1003">Cell membrane</keyword>
<sequence>MTDKLKNNKFKISDLPKLLLETYKEWNKDDPWRLSAVIAYYALLSLPAFLVIIINIVGAIWGTEIVQGKLTDEISSALGHDAADSIQAIIESTQSDNKNILSTIIGVGTLIFGATGIFYHLQLSLNEIWDIKVDSSAGWKKLFLDRARSFGFVLVIGFLLLISFVLTTLLSVLSEYISSFSGELVVYFTYITDLLLSIGIITLLFALMYKYLPDAQIQWETVWVGALLTSLLFVAGKFLIGFYFGQTNPGSTYGAAGSVVLMLLWVSYSSLILFFGAEFTYVYAKHYGIKIKPDKVAYTYKEKRVVVSKGADVNEENIEKDP</sequence>
<comment type="subcellular location">
    <subcellularLocation>
        <location evidence="1">Cell membrane</location>
        <topology evidence="1">Multi-pass membrane protein</topology>
    </subcellularLocation>
</comment>
<organism evidence="7 8">
    <name type="scientific">Membranihabitans marinus</name>
    <dbReference type="NCBI Taxonomy" id="1227546"/>
    <lineage>
        <taxon>Bacteria</taxon>
        <taxon>Pseudomonadati</taxon>
        <taxon>Bacteroidota</taxon>
        <taxon>Saprospiria</taxon>
        <taxon>Saprospirales</taxon>
        <taxon>Saprospiraceae</taxon>
        <taxon>Membranihabitans</taxon>
    </lineage>
</organism>
<accession>A0A953HKC0</accession>
<dbReference type="Proteomes" id="UP000753961">
    <property type="component" value="Unassembled WGS sequence"/>
</dbReference>
<dbReference type="Pfam" id="PF03631">
    <property type="entry name" value="Virul_fac_BrkB"/>
    <property type="match status" value="1"/>
</dbReference>
<name>A0A953HKC0_9BACT</name>
<proteinExistence type="predicted"/>
<dbReference type="GO" id="GO:0005886">
    <property type="term" value="C:plasma membrane"/>
    <property type="evidence" value="ECO:0007669"/>
    <property type="project" value="UniProtKB-SubCell"/>
</dbReference>
<gene>
    <name evidence="7" type="ORF">KUV50_03955</name>
</gene>
<feature type="transmembrane region" description="Helical" evidence="6">
    <location>
        <begin position="150"/>
        <end position="173"/>
    </location>
</feature>
<reference evidence="7" key="1">
    <citation type="submission" date="2021-06" db="EMBL/GenBank/DDBJ databases">
        <title>44 bacteria genomes isolated from Dapeng, Shenzhen.</title>
        <authorList>
            <person name="Zheng W."/>
            <person name="Yu S."/>
            <person name="Huang Y."/>
        </authorList>
    </citation>
    <scope>NUCLEOTIDE SEQUENCE</scope>
    <source>
        <strain evidence="7">DP5N28-2</strain>
    </source>
</reference>
<keyword evidence="4 6" id="KW-1133">Transmembrane helix</keyword>
<evidence type="ECO:0000256" key="2">
    <source>
        <dbReference type="ARBA" id="ARBA00022475"/>
    </source>
</evidence>
<feature type="transmembrane region" description="Helical" evidence="6">
    <location>
        <begin position="221"/>
        <end position="244"/>
    </location>
</feature>
<dbReference type="PANTHER" id="PTHR30213:SF1">
    <property type="entry name" value="INNER MEMBRANE PROTEIN YHJD"/>
    <property type="match status" value="1"/>
</dbReference>
<dbReference type="PIRSF" id="PIRSF035875">
    <property type="entry name" value="RNase_BN"/>
    <property type="match status" value="1"/>
</dbReference>
<dbReference type="RefSeq" id="WP_222578797.1">
    <property type="nucleotide sequence ID" value="NZ_JAHVHU010000004.1"/>
</dbReference>
<keyword evidence="5 6" id="KW-0472">Membrane</keyword>
<protein>
    <submittedName>
        <fullName evidence="7">YihY/virulence factor BrkB family protein</fullName>
    </submittedName>
</protein>
<evidence type="ECO:0000256" key="6">
    <source>
        <dbReference type="SAM" id="Phobius"/>
    </source>
</evidence>
<evidence type="ECO:0000256" key="4">
    <source>
        <dbReference type="ARBA" id="ARBA00022989"/>
    </source>
</evidence>
<dbReference type="PANTHER" id="PTHR30213">
    <property type="entry name" value="INNER MEMBRANE PROTEIN YHJD"/>
    <property type="match status" value="1"/>
</dbReference>
<keyword evidence="8" id="KW-1185">Reference proteome</keyword>
<dbReference type="InterPro" id="IPR017039">
    <property type="entry name" value="Virul_fac_BrkB"/>
</dbReference>
<evidence type="ECO:0000313" key="8">
    <source>
        <dbReference type="Proteomes" id="UP000753961"/>
    </source>
</evidence>
<evidence type="ECO:0000256" key="3">
    <source>
        <dbReference type="ARBA" id="ARBA00022692"/>
    </source>
</evidence>
<keyword evidence="3 6" id="KW-0812">Transmembrane</keyword>
<feature type="transmembrane region" description="Helical" evidence="6">
    <location>
        <begin position="38"/>
        <end position="61"/>
    </location>
</feature>
<evidence type="ECO:0000313" key="7">
    <source>
        <dbReference type="EMBL" id="MBY5957277.1"/>
    </source>
</evidence>
<comment type="caution">
    <text evidence="7">The sequence shown here is derived from an EMBL/GenBank/DDBJ whole genome shotgun (WGS) entry which is preliminary data.</text>
</comment>
<feature type="transmembrane region" description="Helical" evidence="6">
    <location>
        <begin position="185"/>
        <end position="209"/>
    </location>
</feature>
<evidence type="ECO:0000256" key="1">
    <source>
        <dbReference type="ARBA" id="ARBA00004651"/>
    </source>
</evidence>
<feature type="transmembrane region" description="Helical" evidence="6">
    <location>
        <begin position="256"/>
        <end position="284"/>
    </location>
</feature>
<feature type="transmembrane region" description="Helical" evidence="6">
    <location>
        <begin position="100"/>
        <end position="121"/>
    </location>
</feature>
<dbReference type="AlphaFoldDB" id="A0A953HKC0"/>
<evidence type="ECO:0000256" key="5">
    <source>
        <dbReference type="ARBA" id="ARBA00023136"/>
    </source>
</evidence>